<feature type="domain" description="NUP160 C-terminal TPR" evidence="6">
    <location>
        <begin position="1221"/>
        <end position="1403"/>
    </location>
</feature>
<comment type="subcellular location">
    <subcellularLocation>
        <location evidence="1">Nucleus</location>
    </subcellularLocation>
</comment>
<reference evidence="8 9" key="1">
    <citation type="submission" date="2018-11" db="EMBL/GenBank/DDBJ databases">
        <title>Genome sequence of Saitozyma podzolica DSM 27192.</title>
        <authorList>
            <person name="Aliyu H."/>
            <person name="Gorte O."/>
            <person name="Ochsenreither K."/>
        </authorList>
    </citation>
    <scope>NUCLEOTIDE SEQUENCE [LARGE SCALE GENOMIC DNA]</scope>
    <source>
        <strain evidence="8 9">DSM 27192</strain>
    </source>
</reference>
<accession>A0A427YDS0</accession>
<dbReference type="InterPro" id="IPR056536">
    <property type="entry name" value="TPR_NUP160_C"/>
</dbReference>
<dbReference type="Pfam" id="PF23347">
    <property type="entry name" value="TPR_Nup160_C"/>
    <property type="match status" value="1"/>
</dbReference>
<organism evidence="8 9">
    <name type="scientific">Saitozyma podzolica</name>
    <dbReference type="NCBI Taxonomy" id="1890683"/>
    <lineage>
        <taxon>Eukaryota</taxon>
        <taxon>Fungi</taxon>
        <taxon>Dikarya</taxon>
        <taxon>Basidiomycota</taxon>
        <taxon>Agaricomycotina</taxon>
        <taxon>Tremellomycetes</taxon>
        <taxon>Tremellales</taxon>
        <taxon>Trimorphomycetaceae</taxon>
        <taxon>Saitozyma</taxon>
    </lineage>
</organism>
<dbReference type="InterPro" id="IPR021717">
    <property type="entry name" value="Nucleoporin_Nup160"/>
</dbReference>
<keyword evidence="2" id="KW-0813">Transport</keyword>
<dbReference type="Pfam" id="PF11715">
    <property type="entry name" value="Beta-prop_Nup120_160"/>
    <property type="match status" value="1"/>
</dbReference>
<dbReference type="GO" id="GO:0005643">
    <property type="term" value="C:nuclear pore"/>
    <property type="evidence" value="ECO:0007669"/>
    <property type="project" value="UniProtKB-ARBA"/>
</dbReference>
<dbReference type="SUPFAM" id="SSF50998">
    <property type="entry name" value="Quinoprotein alcohol dehydrogenase-like"/>
    <property type="match status" value="1"/>
</dbReference>
<dbReference type="PANTHER" id="PTHR21286">
    <property type="entry name" value="NUCLEAR PORE COMPLEX PROTEIN NUP160"/>
    <property type="match status" value="1"/>
</dbReference>
<feature type="compositionally biased region" description="Polar residues" evidence="4">
    <location>
        <begin position="2191"/>
        <end position="2200"/>
    </location>
</feature>
<dbReference type="PANTHER" id="PTHR21286:SF0">
    <property type="entry name" value="NUCLEAR PORE COMPLEX PROTEIN NUP160"/>
    <property type="match status" value="1"/>
</dbReference>
<feature type="domain" description="NUP160 middle TPR" evidence="7">
    <location>
        <begin position="949"/>
        <end position="1174"/>
    </location>
</feature>
<gene>
    <name evidence="8" type="ORF">EHS25_002423</name>
</gene>
<dbReference type="Gene3D" id="3.60.110.10">
    <property type="entry name" value="Carbon-nitrogen hydrolase"/>
    <property type="match status" value="1"/>
</dbReference>
<proteinExistence type="predicted"/>
<protein>
    <submittedName>
        <fullName evidence="8">Uncharacterized protein</fullName>
    </submittedName>
</protein>
<dbReference type="InterPro" id="IPR059141">
    <property type="entry name" value="Beta-prop_Nup120_160"/>
</dbReference>
<dbReference type="InterPro" id="IPR011047">
    <property type="entry name" value="Quinoprotein_ADH-like_sf"/>
</dbReference>
<dbReference type="Proteomes" id="UP000279259">
    <property type="component" value="Unassembled WGS sequence"/>
</dbReference>
<dbReference type="GO" id="GO:0017056">
    <property type="term" value="F:structural constituent of nuclear pore"/>
    <property type="evidence" value="ECO:0007669"/>
    <property type="project" value="TreeGrafter"/>
</dbReference>
<feature type="region of interest" description="Disordered" evidence="4">
    <location>
        <begin position="2079"/>
        <end position="2234"/>
    </location>
</feature>
<feature type="compositionally biased region" description="Polar residues" evidence="4">
    <location>
        <begin position="2120"/>
        <end position="2157"/>
    </location>
</feature>
<evidence type="ECO:0000256" key="4">
    <source>
        <dbReference type="SAM" id="MobiDB-lite"/>
    </source>
</evidence>
<evidence type="ECO:0000259" key="7">
    <source>
        <dbReference type="Pfam" id="PF23354"/>
    </source>
</evidence>
<feature type="domain" description="Nucleoporin Nup120/160 beta-propeller" evidence="5">
    <location>
        <begin position="63"/>
        <end position="589"/>
    </location>
</feature>
<evidence type="ECO:0000259" key="5">
    <source>
        <dbReference type="Pfam" id="PF11715"/>
    </source>
</evidence>
<evidence type="ECO:0000313" key="9">
    <source>
        <dbReference type="Proteomes" id="UP000279259"/>
    </source>
</evidence>
<dbReference type="OrthoDB" id="67716at2759"/>
<evidence type="ECO:0000313" key="8">
    <source>
        <dbReference type="EMBL" id="RSH89311.1"/>
    </source>
</evidence>
<dbReference type="Pfam" id="PF23354">
    <property type="entry name" value="TPR_NUP160_120_M"/>
    <property type="match status" value="1"/>
</dbReference>
<evidence type="ECO:0000256" key="3">
    <source>
        <dbReference type="ARBA" id="ARBA00023242"/>
    </source>
</evidence>
<evidence type="ECO:0000259" key="6">
    <source>
        <dbReference type="Pfam" id="PF23347"/>
    </source>
</evidence>
<dbReference type="STRING" id="1890683.A0A427YDS0"/>
<evidence type="ECO:0000256" key="2">
    <source>
        <dbReference type="ARBA" id="ARBA00022448"/>
    </source>
</evidence>
<evidence type="ECO:0000256" key="1">
    <source>
        <dbReference type="ARBA" id="ARBA00004123"/>
    </source>
</evidence>
<name>A0A427YDS0_9TREE</name>
<dbReference type="InterPro" id="IPR036526">
    <property type="entry name" value="C-N_Hydrolase_sf"/>
</dbReference>
<dbReference type="SUPFAM" id="SSF56317">
    <property type="entry name" value="Carbon-nitrogen hydrolase"/>
    <property type="match status" value="1"/>
</dbReference>
<keyword evidence="3" id="KW-0539">Nucleus</keyword>
<dbReference type="EMBL" id="RSCD01000014">
    <property type="protein sequence ID" value="RSH89311.1"/>
    <property type="molecule type" value="Genomic_DNA"/>
</dbReference>
<dbReference type="InterPro" id="IPR056535">
    <property type="entry name" value="TPR_NUP160_M"/>
</dbReference>
<keyword evidence="9" id="KW-1185">Reference proteome</keyword>
<sequence>MSTAYLPLQLVHAHLPCPPSIPSRIPELRVPSSRAFPQSTEVFAEPLHPDHAESSAYDPATGILARSIHNGYVLELRTVSSAISVSRQGDAPGSETVRIFFPDPLRPLVDSSIVFSRQDGRVYILVVTQENVVYRLSFPAGGFKPDSGHRIAFSTKGDDWSEEYEVPEEVIAACGAVSAWHVVDPETVVLGGTDGGIIRLARSDQRGDVFWTAAHHRPSSRMRLPSLFSRSTSDEQVISFARFEDDGSMPLLYALSEDRRIRTWNTATGACLKTADIRFSSTSQDLVVRDSSAPSGSTSGFPEASSVQHIRVIRHPSSTSKYSHLVVAFVATPHSNASAGAFVVYRGSSNAYGANDLVLAGEQPCSGYSIGCSLRGFEVIPPFTWDGVNTGWRLFVAWDRKGSVAAEVVTLDHLFQITPYVEPSHSVSLLSDWQPVSQNTEADHFDAAYFDNLLGAAPPDPAEPYNNTDIGRAFLEHLFHPGRFSSLTLSTALDEYVQQLPRTHAIALASTSFPTLSRRFEAVVGCHLELELSPQTGAPVVEAYRQQLRLEWLGVWAAVRDLDRQARWPVTTILIDGHVAIIAREGVSVAVLEDGVGIINRLGDSQEASGDLRDLPDGALRHLHPALAPPLARASMLALSTAGRLTVDILANCDAPNGEGSGLDLFVNQADLAFSTGPQQPAEFIAGQLWDDTAEQLLSDEDRMSLRRILLGCVDVRAAFRVTLHLIYDFVLPLRGMLVSDLAFSGFGNSILASTISRIIESRYALARKLLLVALFTLTDSADLIAEEGDDAEDIVEVVAQIMVAYHRMRVLKWVCDQTGDEFKERAAGRRSNKRKLNGGDDALAEGLGSLNVREADEALDTDGYDASYSLIHSLLARQSTQKIPRQSVDTYLETAIAYLSRISILEKKQTEIEPRVEDVRLAHVILVDDHPALAYGVADLYPESAGMAYVRGRASVEQGDLDLAVRYLEKAAAGCKDGVLQTIVPSVKGDRALSEYYRHVAQLLHEHGLDGPVAHFGLLAIRSTPPGHQASKDLWTRVFLANVAAGLYEDAYSVLTSAPYLDLKREFLGQLISVMCESNEVGRLNSLGFVGFQKEVENMLSFKARNSDPLRFPNYYKVLYSWHISRGDYRSAGEIMYLQGRRFAEGVGSRLPAFEVAAMQARSFLAAINALALVDKRNAWVCVPAAAPKALRGVKRRMVSSFVPEEEFTKEKRPVDIVTLSDIERQYALVLSHLRLSGHLHDLHEHGVSVSPEEVVGLFVQQGMFDEAQSAAASLLVDMTSLFQALATRCVELSRLSDIQSDVSTAAFLQVSPLTNRLRGPPSLLALRYLQASLQRHDSPKTHYRYREAAADTFFEMNQDKRSGWQMPGWLVEWEMARDPEGWIGRALTWGWIEEALDWSVDLLRKETPPELLPPKRADVADVPYTLIDRVMAAARDGPEKGESAVQRKLKVLEDEGCYFGRSMRFWPFRTELGPRGLRIVEGLYSWLWTTSPYEALLGITSVLFFTPNASPAFIFTSLPVLLRLSRDLPTTAFLLRAGSVLAISRTLNSMTTVLPLLAKRAEVIAGQSLLSLGQSAAAVLPVWGHHKLVPWQGMKEGWETALLFGLMWSVAWGVWGALSPFGSYGSPAPFPEHVQALMPLFRWTGLTGINLFLGGAGGARLELIEGGQGAEPDGQTAVLLRGGDGTRQVLVADSRPSWAQPLAPNIRDLAIAFSVIYLFLLARSTADTISLSSPVSGVTPLTLGCVLPGLSKLSPVDNLVAAIEKVGSSARIIVTPESAIRVHSAQEREEAIEKIRMRVCAQYGDWVVLGIETTTNEHQLASEEDVANKADEADRAEVAVSWKTSVPRKVSSLAQAPMRGGVNSSRDGRTVVKSNEAVLIGPEGELGSYEKQKLVPLVESYPMTRGHAPVPVWDIALPWYSAAVNKTDWTSSLPHVRPIGVSPLICLDTFHHGLLPSWGNLPDIFVIPAISPSPKLAEQLVGHVQTLVATHGVPALICAASSRRSGEGISALVDGTGIIRYRQKGGTSFVVADVLPYRGEGKRRRATASEVLGCTGVIGVGALALAASQGYRRWVGAEGHQNKEGRTEDGGEEPDSVGGKVQSPEGISERRHKRRAWQRSTSISDIECGRSTQSSTPSARQSRSVSLGYNNNNGGRSDADSDEEALAIPTSSSRPNLEDADPLVGLSSVAPSSPSTAERTAWRGAEHPACSSRSALGDSDGPVPSSDASLLS</sequence>
<feature type="compositionally biased region" description="Basic and acidic residues" evidence="4">
    <location>
        <begin position="2082"/>
        <end position="2091"/>
    </location>
</feature>
<comment type="caution">
    <text evidence="8">The sequence shown here is derived from an EMBL/GenBank/DDBJ whole genome shotgun (WGS) entry which is preliminary data.</text>
</comment>